<accession>A0A381SG54</accession>
<evidence type="ECO:0000256" key="1">
    <source>
        <dbReference type="SAM" id="MobiDB-lite"/>
    </source>
</evidence>
<protein>
    <submittedName>
        <fullName evidence="2">Uncharacterized protein</fullName>
    </submittedName>
</protein>
<feature type="compositionally biased region" description="Basic and acidic residues" evidence="1">
    <location>
        <begin position="29"/>
        <end position="60"/>
    </location>
</feature>
<feature type="compositionally biased region" description="Basic and acidic residues" evidence="1">
    <location>
        <begin position="1"/>
        <end position="16"/>
    </location>
</feature>
<feature type="region of interest" description="Disordered" evidence="1">
    <location>
        <begin position="1"/>
        <end position="60"/>
    </location>
</feature>
<evidence type="ECO:0000313" key="2">
    <source>
        <dbReference type="EMBL" id="SVA02966.1"/>
    </source>
</evidence>
<proteinExistence type="predicted"/>
<sequence>MGDAERDSTRRYEDRRVVHRRKAHRRKEHQFIDDNKRSTIDQRKRYQRSDNRRDGGERRQ</sequence>
<dbReference type="EMBL" id="UINC01003060">
    <property type="protein sequence ID" value="SVA02966.1"/>
    <property type="molecule type" value="Genomic_DNA"/>
</dbReference>
<name>A0A381SG54_9ZZZZ</name>
<organism evidence="2">
    <name type="scientific">marine metagenome</name>
    <dbReference type="NCBI Taxonomy" id="408172"/>
    <lineage>
        <taxon>unclassified sequences</taxon>
        <taxon>metagenomes</taxon>
        <taxon>ecological metagenomes</taxon>
    </lineage>
</organism>
<feature type="compositionally biased region" description="Basic residues" evidence="1">
    <location>
        <begin position="17"/>
        <end position="28"/>
    </location>
</feature>
<reference evidence="2" key="1">
    <citation type="submission" date="2018-05" db="EMBL/GenBank/DDBJ databases">
        <authorList>
            <person name="Lanie J.A."/>
            <person name="Ng W.-L."/>
            <person name="Kazmierczak K.M."/>
            <person name="Andrzejewski T.M."/>
            <person name="Davidsen T.M."/>
            <person name="Wayne K.J."/>
            <person name="Tettelin H."/>
            <person name="Glass J.I."/>
            <person name="Rusch D."/>
            <person name="Podicherti R."/>
            <person name="Tsui H.-C.T."/>
            <person name="Winkler M.E."/>
        </authorList>
    </citation>
    <scope>NUCLEOTIDE SEQUENCE</scope>
</reference>
<gene>
    <name evidence="2" type="ORF">METZ01_LOCUS55820</name>
</gene>
<dbReference type="AlphaFoldDB" id="A0A381SG54"/>